<organism evidence="1 2">
    <name type="scientific">Callosobruchus maculatus</name>
    <name type="common">Southern cowpea weevil</name>
    <name type="synonym">Pulse bruchid</name>
    <dbReference type="NCBI Taxonomy" id="64391"/>
    <lineage>
        <taxon>Eukaryota</taxon>
        <taxon>Metazoa</taxon>
        <taxon>Ecdysozoa</taxon>
        <taxon>Arthropoda</taxon>
        <taxon>Hexapoda</taxon>
        <taxon>Insecta</taxon>
        <taxon>Pterygota</taxon>
        <taxon>Neoptera</taxon>
        <taxon>Endopterygota</taxon>
        <taxon>Coleoptera</taxon>
        <taxon>Polyphaga</taxon>
        <taxon>Cucujiformia</taxon>
        <taxon>Chrysomeloidea</taxon>
        <taxon>Chrysomelidae</taxon>
        <taxon>Bruchinae</taxon>
        <taxon>Bruchini</taxon>
        <taxon>Callosobruchus</taxon>
    </lineage>
</organism>
<protein>
    <submittedName>
        <fullName evidence="1">Uncharacterized protein</fullName>
    </submittedName>
</protein>
<dbReference type="EMBL" id="CAACVG010006661">
    <property type="protein sequence ID" value="VEN40852.1"/>
    <property type="molecule type" value="Genomic_DNA"/>
</dbReference>
<name>A0A653BYZ8_CALMS</name>
<gene>
    <name evidence="1" type="ORF">CALMAC_LOCUS4873</name>
</gene>
<evidence type="ECO:0000313" key="1">
    <source>
        <dbReference type="EMBL" id="VEN40852.1"/>
    </source>
</evidence>
<sequence>MGVLNYTVKVEEKLDEERKVMRAQDEIDANLPENVEHKDLLETANAAD</sequence>
<dbReference type="Proteomes" id="UP000410492">
    <property type="component" value="Unassembled WGS sequence"/>
</dbReference>
<keyword evidence="2" id="KW-1185">Reference proteome</keyword>
<accession>A0A653BYZ8</accession>
<proteinExistence type="predicted"/>
<reference evidence="1 2" key="1">
    <citation type="submission" date="2019-01" db="EMBL/GenBank/DDBJ databases">
        <authorList>
            <person name="Sayadi A."/>
        </authorList>
    </citation>
    <scope>NUCLEOTIDE SEQUENCE [LARGE SCALE GENOMIC DNA]</scope>
</reference>
<dbReference type="AlphaFoldDB" id="A0A653BYZ8"/>
<evidence type="ECO:0000313" key="2">
    <source>
        <dbReference type="Proteomes" id="UP000410492"/>
    </source>
</evidence>